<dbReference type="CDD" id="cd14278">
    <property type="entry name" value="UBA_NAC_like"/>
    <property type="match status" value="1"/>
</dbReference>
<dbReference type="OrthoDB" id="2127950at2759"/>
<name>A0A8H7RLK6_9FUNG</name>
<dbReference type="Gene3D" id="1.10.8.10">
    <property type="entry name" value="DNA helicase RuvA subunit, C-terminal domain"/>
    <property type="match status" value="1"/>
</dbReference>
<feature type="region of interest" description="Disordered" evidence="2">
    <location>
        <begin position="181"/>
        <end position="204"/>
    </location>
</feature>
<dbReference type="InterPro" id="IPR004344">
    <property type="entry name" value="TTL/TTLL_fam"/>
</dbReference>
<evidence type="ECO:0000256" key="2">
    <source>
        <dbReference type="SAM" id="MobiDB-lite"/>
    </source>
</evidence>
<accession>A0A8H7RLK6</accession>
<dbReference type="Pfam" id="PF25556">
    <property type="entry name" value="SET_TTL"/>
    <property type="match status" value="1"/>
</dbReference>
<protein>
    <recommendedName>
        <fullName evidence="3">Tubulin--tyrosine ligase-like protein 12 SET-like domain-containing protein</fullName>
    </recommendedName>
</protein>
<dbReference type="SUPFAM" id="SSF82199">
    <property type="entry name" value="SET domain"/>
    <property type="match status" value="1"/>
</dbReference>
<keyword evidence="5" id="KW-1185">Reference proteome</keyword>
<comment type="caution">
    <text evidence="4">The sequence shown here is derived from an EMBL/GenBank/DDBJ whole genome shotgun (WGS) entry which is preliminary data.</text>
</comment>
<proteinExistence type="predicted"/>
<dbReference type="InterPro" id="IPR027749">
    <property type="entry name" value="TTLL12"/>
</dbReference>
<evidence type="ECO:0000259" key="3">
    <source>
        <dbReference type="Pfam" id="PF25556"/>
    </source>
</evidence>
<evidence type="ECO:0000313" key="5">
    <source>
        <dbReference type="Proteomes" id="UP000603453"/>
    </source>
</evidence>
<evidence type="ECO:0000256" key="1">
    <source>
        <dbReference type="SAM" id="Coils"/>
    </source>
</evidence>
<dbReference type="Gene3D" id="3.30.470.20">
    <property type="entry name" value="ATP-grasp fold, B domain"/>
    <property type="match status" value="1"/>
</dbReference>
<dbReference type="AlphaFoldDB" id="A0A8H7RLK6"/>
<dbReference type="GO" id="GO:0005737">
    <property type="term" value="C:cytoplasm"/>
    <property type="evidence" value="ECO:0007669"/>
    <property type="project" value="TreeGrafter"/>
</dbReference>
<feature type="domain" description="Tubulin--tyrosine ligase-like protein 12 SET-like" evidence="3">
    <location>
        <begin position="212"/>
        <end position="299"/>
    </location>
</feature>
<feature type="coiled-coil region" evidence="1">
    <location>
        <begin position="132"/>
        <end position="159"/>
    </location>
</feature>
<dbReference type="SUPFAM" id="SSF56059">
    <property type="entry name" value="Glutathione synthetase ATP-binding domain-like"/>
    <property type="match status" value="1"/>
</dbReference>
<gene>
    <name evidence="4" type="ORF">INT47_004563</name>
</gene>
<dbReference type="PROSITE" id="PS51221">
    <property type="entry name" value="TTL"/>
    <property type="match status" value="1"/>
</dbReference>
<dbReference type="Proteomes" id="UP000603453">
    <property type="component" value="Unassembled WGS sequence"/>
</dbReference>
<dbReference type="EMBL" id="JAEPRD010000007">
    <property type="protein sequence ID" value="KAG2211876.1"/>
    <property type="molecule type" value="Genomic_DNA"/>
</dbReference>
<dbReference type="PANTHER" id="PTHR46088:SF1">
    <property type="entry name" value="TUBULIN--TYROSINE LIGASE-LIKE PROTEIN 12"/>
    <property type="match status" value="1"/>
</dbReference>
<feature type="compositionally biased region" description="Basic and acidic residues" evidence="2">
    <location>
        <begin position="187"/>
        <end position="204"/>
    </location>
</feature>
<keyword evidence="1" id="KW-0175">Coiled coil</keyword>
<evidence type="ECO:0000313" key="4">
    <source>
        <dbReference type="EMBL" id="KAG2211876.1"/>
    </source>
</evidence>
<dbReference type="Pfam" id="PF03133">
    <property type="entry name" value="TTL"/>
    <property type="match status" value="1"/>
</dbReference>
<organism evidence="4 5">
    <name type="scientific">Mucor saturninus</name>
    <dbReference type="NCBI Taxonomy" id="64648"/>
    <lineage>
        <taxon>Eukaryota</taxon>
        <taxon>Fungi</taxon>
        <taxon>Fungi incertae sedis</taxon>
        <taxon>Mucoromycota</taxon>
        <taxon>Mucoromycotina</taxon>
        <taxon>Mucoromycetes</taxon>
        <taxon>Mucorales</taxon>
        <taxon>Mucorineae</taxon>
        <taxon>Mucoraceae</taxon>
        <taxon>Mucor</taxon>
    </lineage>
</organism>
<dbReference type="CDD" id="cd08161">
    <property type="entry name" value="SET"/>
    <property type="match status" value="1"/>
</dbReference>
<dbReference type="InterPro" id="IPR046341">
    <property type="entry name" value="SET_dom_sf"/>
</dbReference>
<dbReference type="InterPro" id="IPR057954">
    <property type="entry name" value="SET_TTL12"/>
</dbReference>
<dbReference type="PANTHER" id="PTHR46088">
    <property type="entry name" value="TUBULIN--TYROSINE LIGASE-LIKE PROTEIN 12"/>
    <property type="match status" value="1"/>
</dbReference>
<sequence length="708" mass="81157">MSTAFDAFVTVHQYQLASIPEELWQPLFMKLGEDYLDAGNYAELHHGDPMDGYSLHVKADKTLKKHSDIFLIDHAWTTSPEEAKKELRANLTLMDRLENLMDIEPLEAPVDSEGEDSDGDDEPSEELIELVASQANVSVKEAEKALRAENNELVNAIMRLTMSAEDQAESDRLDDLVMTQILSSGKPQEKEEKEKETRRERREAREKEWLDQRVETIYNRMWSYIQTYSYSILKTDGQPTAQTAWYITDEVGSAICHSSDPNVVVLPFIFSRGSSGMIPYSVFFPVKDIPAGEIITCDLVPKNLERDSDKLAYLFAFEDRVLLDSEIQTKRDQLTKLYSARQAELKNKTFTPPAGKILSSQEALEALKKDGESVSKKDTVTVCTDTTFVQQFLKLDNVKFTNNPASADIVWTSQDFQGWDSLEPHQTVNQFPNEKCITFKHNMAELIQKTYGAPDWYMPTYNIMTQLSEFVGDYLNTEDEQKTNLWITKPWNMARGLGLDITGNLSEIIRQHDNPIPKIAQRYLLSPCLYKGKKFDLRYIVLVRRTDPHLVACVYNMFWTRLANKKYNLEDLNDYECQFTVMNYSKYEMTQLDYKSFIHNMEKEHDIKWDNVQKDINNAMKNVLAAAACTPQPLGLAGRDTTKFDAFSMYGFDIMLTDDFKPIVVETNFSPDCTRACQYDPEFVNNIFSLIDGRFGTTEKGLAAFTTL</sequence>
<reference evidence="4" key="1">
    <citation type="submission" date="2020-12" db="EMBL/GenBank/DDBJ databases">
        <title>Metabolic potential, ecology and presence of endohyphal bacteria is reflected in genomic diversity of Mucoromycotina.</title>
        <authorList>
            <person name="Muszewska A."/>
            <person name="Okrasinska A."/>
            <person name="Steczkiewicz K."/>
            <person name="Drgas O."/>
            <person name="Orlowska M."/>
            <person name="Perlinska-Lenart U."/>
            <person name="Aleksandrzak-Piekarczyk T."/>
            <person name="Szatraj K."/>
            <person name="Zielenkiewicz U."/>
            <person name="Pilsyk S."/>
            <person name="Malc E."/>
            <person name="Mieczkowski P."/>
            <person name="Kruszewska J.S."/>
            <person name="Biernat P."/>
            <person name="Pawlowska J."/>
        </authorList>
    </citation>
    <scope>NUCLEOTIDE SEQUENCE</scope>
    <source>
        <strain evidence="4">WA0000017839</strain>
    </source>
</reference>